<dbReference type="InterPro" id="IPR000601">
    <property type="entry name" value="PKD_dom"/>
</dbReference>
<dbReference type="OrthoDB" id="1488789at2"/>
<gene>
    <name evidence="7" type="ORF">SAMN04488541_103517</name>
</gene>
<feature type="domain" description="PKD" evidence="6">
    <location>
        <begin position="308"/>
        <end position="362"/>
    </location>
</feature>
<keyword evidence="5" id="KW-0472">Membrane</keyword>
<evidence type="ECO:0000259" key="6">
    <source>
        <dbReference type="PROSITE" id="PS50093"/>
    </source>
</evidence>
<dbReference type="RefSeq" id="WP_091548686.1">
    <property type="nucleotide sequence ID" value="NZ_FONY01000035.1"/>
</dbReference>
<dbReference type="AlphaFoldDB" id="A0A1I2ISJ1"/>
<dbReference type="InterPro" id="IPR022409">
    <property type="entry name" value="PKD/Chitinase_dom"/>
</dbReference>
<dbReference type="GO" id="GO:0006816">
    <property type="term" value="P:calcium ion transport"/>
    <property type="evidence" value="ECO:0007669"/>
    <property type="project" value="TreeGrafter"/>
</dbReference>
<dbReference type="PANTHER" id="PTHR46730">
    <property type="entry name" value="POLYCYSTIN-1"/>
    <property type="match status" value="1"/>
</dbReference>
<dbReference type="InterPro" id="IPR035986">
    <property type="entry name" value="PKD_dom_sf"/>
</dbReference>
<dbReference type="GO" id="GO:0005261">
    <property type="term" value="F:monoatomic cation channel activity"/>
    <property type="evidence" value="ECO:0007669"/>
    <property type="project" value="TreeGrafter"/>
</dbReference>
<reference evidence="7 8" key="1">
    <citation type="submission" date="2016-10" db="EMBL/GenBank/DDBJ databases">
        <authorList>
            <person name="de Groot N.N."/>
        </authorList>
    </citation>
    <scope>NUCLEOTIDE SEQUENCE [LARGE SCALE GENOMIC DNA]</scope>
    <source>
        <strain>GEY</strain>
        <strain evidence="8">DSM 9560</strain>
    </source>
</reference>
<dbReference type="STRING" id="1003.SAMN04488541_103517"/>
<evidence type="ECO:0000313" key="8">
    <source>
        <dbReference type="Proteomes" id="UP000199513"/>
    </source>
</evidence>
<evidence type="ECO:0000256" key="1">
    <source>
        <dbReference type="ARBA" id="ARBA00004141"/>
    </source>
</evidence>
<dbReference type="InterPro" id="IPR013783">
    <property type="entry name" value="Ig-like_fold"/>
</dbReference>
<comment type="subcellular location">
    <subcellularLocation>
        <location evidence="1">Membrane</location>
        <topology evidence="1">Multi-pass membrane protein</topology>
    </subcellularLocation>
</comment>
<dbReference type="SUPFAM" id="SSF49299">
    <property type="entry name" value="PKD domain"/>
    <property type="match status" value="4"/>
</dbReference>
<feature type="domain" description="PKD" evidence="6">
    <location>
        <begin position="214"/>
        <end position="282"/>
    </location>
</feature>
<dbReference type="Proteomes" id="UP000199513">
    <property type="component" value="Unassembled WGS sequence"/>
</dbReference>
<proteinExistence type="predicted"/>
<sequence length="594" mass="62927">MKKLIKKTLFTLILLLFYLFYVSACGPKSEPEPDAVASFTFSPSAPKNTETVTFTNTSQNAVSYEWSSSPTAFSSREVNPSFQFTQGGTYQITLRATGKNGKVVSTSQNLTVTEVPQPIVDFTFSPANPVVNEVVTFTSTVSNATSLAWSSNPAGFTSSAANPTFAFTQAGTYQITLKATGEGGTLEVSKTLTVTTPKPTADFSFSPNSPMVGEVVTFTSTVSNATSLAWSSSPAGFTSTAANPTFTFTQAGTYQITLKATGNGGTVEITKTITIRAAAVAADFSFSPAEPEEGQEVSFENKSTNADTYTWDFGGGKTSVEKNPKFTFDKAGDYTVKLTAKGAGGEATITKNIKVKAKAGTGNNAVCKQANKCNLPLCYVTKITGTVTGGTLNSTFEYKTIAGIKVVAKLTNTVNASGVMVSTTSTYDYDSQARNTTITTVTQNPFATTTVVTTIIYNGCVKTRENSSTNGVATGYTLFEYDASGRMTKSTNYNISNQVTGYTTFENFNAQDLPQTQKTFGANGNLVSTTTLTYQNCQPVRIIGKDSVGNTVLDQTDELGANGLIGKSTSISTISQAGINVSTTTIVTYEYQCE</sequence>
<accession>A0A1I2ISJ1</accession>
<evidence type="ECO:0000256" key="2">
    <source>
        <dbReference type="ARBA" id="ARBA00022692"/>
    </source>
</evidence>
<evidence type="ECO:0000256" key="4">
    <source>
        <dbReference type="ARBA" id="ARBA00022989"/>
    </source>
</evidence>
<dbReference type="CDD" id="cd00146">
    <property type="entry name" value="PKD"/>
    <property type="match status" value="3"/>
</dbReference>
<dbReference type="SMART" id="SM00089">
    <property type="entry name" value="PKD"/>
    <property type="match status" value="4"/>
</dbReference>
<dbReference type="Pfam" id="PF00801">
    <property type="entry name" value="PKD"/>
    <property type="match status" value="1"/>
</dbReference>
<organism evidence="7 8">
    <name type="scientific">Thermoflexibacter ruber</name>
    <dbReference type="NCBI Taxonomy" id="1003"/>
    <lineage>
        <taxon>Bacteria</taxon>
        <taxon>Pseudomonadati</taxon>
        <taxon>Bacteroidota</taxon>
        <taxon>Cytophagia</taxon>
        <taxon>Cytophagales</taxon>
        <taxon>Thermoflexibacteraceae</taxon>
        <taxon>Thermoflexibacter</taxon>
    </lineage>
</organism>
<dbReference type="GO" id="GO:0005886">
    <property type="term" value="C:plasma membrane"/>
    <property type="evidence" value="ECO:0007669"/>
    <property type="project" value="TreeGrafter"/>
</dbReference>
<keyword evidence="3" id="KW-0677">Repeat</keyword>
<evidence type="ECO:0000313" key="7">
    <source>
        <dbReference type="EMBL" id="SFF44608.1"/>
    </source>
</evidence>
<feature type="domain" description="PKD" evidence="6">
    <location>
        <begin position="33"/>
        <end position="113"/>
    </location>
</feature>
<evidence type="ECO:0000256" key="3">
    <source>
        <dbReference type="ARBA" id="ARBA00022737"/>
    </source>
</evidence>
<name>A0A1I2ISJ1_9BACT</name>
<dbReference type="Gene3D" id="2.60.40.10">
    <property type="entry name" value="Immunoglobulins"/>
    <property type="match status" value="4"/>
</dbReference>
<dbReference type="EMBL" id="FONY01000035">
    <property type="protein sequence ID" value="SFF44608.1"/>
    <property type="molecule type" value="Genomic_DNA"/>
</dbReference>
<dbReference type="PROSITE" id="PS50093">
    <property type="entry name" value="PKD"/>
    <property type="match status" value="3"/>
</dbReference>
<protein>
    <submittedName>
        <fullName evidence="7">Surface-anchored protein</fullName>
    </submittedName>
</protein>
<keyword evidence="8" id="KW-1185">Reference proteome</keyword>
<keyword evidence="4" id="KW-1133">Transmembrane helix</keyword>
<dbReference type="PANTHER" id="PTHR46730:SF1">
    <property type="entry name" value="PLAT DOMAIN-CONTAINING PROTEIN"/>
    <property type="match status" value="1"/>
</dbReference>
<evidence type="ECO:0000256" key="5">
    <source>
        <dbReference type="ARBA" id="ARBA00023136"/>
    </source>
</evidence>
<keyword evidence="2" id="KW-0812">Transmembrane</keyword>